<dbReference type="RefSeq" id="WP_320325661.1">
    <property type="nucleotide sequence ID" value="NZ_JALBUS010000007.1"/>
</dbReference>
<reference evidence="1 2" key="1">
    <citation type="submission" date="2022-03" db="EMBL/GenBank/DDBJ databases">
        <title>Novel taxa within the pig intestine.</title>
        <authorList>
            <person name="Wylensek D."/>
            <person name="Bishof K."/>
            <person name="Afrizal A."/>
            <person name="Clavel T."/>
        </authorList>
    </citation>
    <scope>NUCLEOTIDE SEQUENCE [LARGE SCALE GENOMIC DNA]</scope>
    <source>
        <strain evidence="1 2">Cla-KB-P134</strain>
    </source>
</reference>
<keyword evidence="2" id="KW-1185">Reference proteome</keyword>
<organism evidence="1 2">
    <name type="scientific">Absicoccus intestinalis</name>
    <dbReference type="NCBI Taxonomy" id="2926319"/>
    <lineage>
        <taxon>Bacteria</taxon>
        <taxon>Bacillati</taxon>
        <taxon>Bacillota</taxon>
        <taxon>Erysipelotrichia</taxon>
        <taxon>Erysipelotrichales</taxon>
        <taxon>Erysipelotrichaceae</taxon>
        <taxon>Absicoccus</taxon>
    </lineage>
</organism>
<gene>
    <name evidence="1" type="ORF">MOZ64_05865</name>
</gene>
<evidence type="ECO:0008006" key="3">
    <source>
        <dbReference type="Google" id="ProtNLM"/>
    </source>
</evidence>
<dbReference type="EMBL" id="JALBUS010000007">
    <property type="protein sequence ID" value="MDX8417367.1"/>
    <property type="molecule type" value="Genomic_DNA"/>
</dbReference>
<evidence type="ECO:0000313" key="1">
    <source>
        <dbReference type="EMBL" id="MDX8417367.1"/>
    </source>
</evidence>
<protein>
    <recommendedName>
        <fullName evidence="3">DNA-packaging protein</fullName>
    </recommendedName>
</protein>
<proteinExistence type="predicted"/>
<evidence type="ECO:0000313" key="2">
    <source>
        <dbReference type="Proteomes" id="UP001285244"/>
    </source>
</evidence>
<comment type="caution">
    <text evidence="1">The sequence shown here is derived from an EMBL/GenBank/DDBJ whole genome shotgun (WGS) entry which is preliminary data.</text>
</comment>
<sequence length="96" mass="11137">MSNKLLDAVRNAERIRSTAYDQELQIYINSALYDMKRLKIVFNEEEPEDEVISAVICFVKANMGTSDVKNKEHFKVMYNDFIDRLRLDSSKVKAGD</sequence>
<accession>A0ABU4WLC1</accession>
<name>A0ABU4WLC1_9FIRM</name>
<dbReference type="Proteomes" id="UP001285244">
    <property type="component" value="Unassembled WGS sequence"/>
</dbReference>